<comment type="similarity">
    <text evidence="1">Belongs to the SUA5 family. TsaC subfamily.</text>
</comment>
<keyword evidence="1" id="KW-0963">Cytoplasm</keyword>
<dbReference type="PANTHER" id="PTHR17490">
    <property type="entry name" value="SUA5"/>
    <property type="match status" value="1"/>
</dbReference>
<comment type="subcellular location">
    <subcellularLocation>
        <location evidence="1">Cytoplasm</location>
    </subcellularLocation>
</comment>
<organism evidence="3 4">
    <name type="scientific">Marinobacterium weihaiense</name>
    <dbReference type="NCBI Taxonomy" id="2851016"/>
    <lineage>
        <taxon>Bacteria</taxon>
        <taxon>Pseudomonadati</taxon>
        <taxon>Pseudomonadota</taxon>
        <taxon>Gammaproteobacteria</taxon>
        <taxon>Oceanospirillales</taxon>
        <taxon>Oceanospirillaceae</taxon>
        <taxon>Marinobacterium</taxon>
    </lineage>
</organism>
<dbReference type="RefSeq" id="WP_217335188.1">
    <property type="nucleotide sequence ID" value="NZ_JAHQZT010000012.1"/>
</dbReference>
<dbReference type="Proteomes" id="UP000755551">
    <property type="component" value="Unassembled WGS sequence"/>
</dbReference>
<keyword evidence="1" id="KW-0548">Nucleotidyltransferase</keyword>
<dbReference type="HAMAP" id="MF_01852">
    <property type="entry name" value="TsaC"/>
    <property type="match status" value="1"/>
</dbReference>
<accession>A0ABS6MDF9</accession>
<dbReference type="PROSITE" id="PS51163">
    <property type="entry name" value="YRDC"/>
    <property type="match status" value="1"/>
</dbReference>
<protein>
    <recommendedName>
        <fullName evidence="1">Threonylcarbamoyl-AMP synthase</fullName>
        <shortName evidence="1">TC-AMP synthase</shortName>
        <ecNumber evidence="1">2.7.7.87</ecNumber>
    </recommendedName>
    <alternativeName>
        <fullName evidence="1">L-threonylcarbamoyladenylate synthase</fullName>
    </alternativeName>
    <alternativeName>
        <fullName evidence="1">t(6)A37 threonylcarbamoyladenosine biosynthesis protein TsaC</fullName>
    </alternativeName>
    <alternativeName>
        <fullName evidence="1">tRNA threonylcarbamoyladenosine biosynthesis protein TsaC</fullName>
    </alternativeName>
</protein>
<dbReference type="Pfam" id="PF01300">
    <property type="entry name" value="Sua5_yciO_yrdC"/>
    <property type="match status" value="1"/>
</dbReference>
<dbReference type="EC" id="2.7.7.87" evidence="1"/>
<evidence type="ECO:0000313" key="3">
    <source>
        <dbReference type="EMBL" id="MBV0933767.1"/>
    </source>
</evidence>
<dbReference type="InterPro" id="IPR050156">
    <property type="entry name" value="TC-AMP_synthase_SUA5"/>
</dbReference>
<dbReference type="EMBL" id="JAHQZT010000012">
    <property type="protein sequence ID" value="MBV0933767.1"/>
    <property type="molecule type" value="Genomic_DNA"/>
</dbReference>
<name>A0ABS6MDF9_9GAMM</name>
<evidence type="ECO:0000313" key="4">
    <source>
        <dbReference type="Proteomes" id="UP000755551"/>
    </source>
</evidence>
<comment type="caution">
    <text evidence="3">The sequence shown here is derived from an EMBL/GenBank/DDBJ whole genome shotgun (WGS) entry which is preliminary data.</text>
</comment>
<sequence length="185" mass="20401">MNHWQIKEAVRCINNGGVIAYPTEAVWGLGCDPYSRQAVQRLLALKRRPEHKGLILVAAHEDQIAPLLAPLSDEQRQRLSETWPGPNTWLLPDPKNLIPRWVKGCHSQVAVRVSAHPLVQALCREYGGPLVSTSANRSAAEPAKSKLKVSAYFGASLDFILPGELGGLNKPTVIRNIMDMQTIRA</sequence>
<keyword evidence="1" id="KW-0808">Transferase</keyword>
<keyword evidence="4" id="KW-1185">Reference proteome</keyword>
<reference evidence="3 4" key="1">
    <citation type="submission" date="2021-06" db="EMBL/GenBank/DDBJ databases">
        <title>Bacterium isolated from marine sediment.</title>
        <authorList>
            <person name="Zhu K.-L."/>
            <person name="Du Z.-J."/>
            <person name="Liang Q.-Y."/>
        </authorList>
    </citation>
    <scope>NUCLEOTIDE SEQUENCE [LARGE SCALE GENOMIC DNA]</scope>
    <source>
        <strain evidence="3 4">A346</strain>
    </source>
</reference>
<dbReference type="PANTHER" id="PTHR17490:SF18">
    <property type="entry name" value="THREONYLCARBAMOYL-AMP SYNTHASE"/>
    <property type="match status" value="1"/>
</dbReference>
<evidence type="ECO:0000256" key="1">
    <source>
        <dbReference type="HAMAP-Rule" id="MF_01852"/>
    </source>
</evidence>
<keyword evidence="1" id="KW-0547">Nucleotide-binding</keyword>
<comment type="function">
    <text evidence="1">Required for the formation of a threonylcarbamoyl group on adenosine at position 37 (t(6)A37) in tRNAs that read codons beginning with adenine. Catalyzes the conversion of L-threonine, HCO(3)(-)/CO(2) and ATP to give threonylcarbamoyl-AMP (TC-AMP) as the acyladenylate intermediate, with the release of diphosphate.</text>
</comment>
<dbReference type="InterPro" id="IPR023535">
    <property type="entry name" value="TC-AMP_synthase"/>
</dbReference>
<comment type="catalytic activity">
    <reaction evidence="1">
        <text>L-threonine + hydrogencarbonate + ATP = L-threonylcarbamoyladenylate + diphosphate + H2O</text>
        <dbReference type="Rhea" id="RHEA:36407"/>
        <dbReference type="ChEBI" id="CHEBI:15377"/>
        <dbReference type="ChEBI" id="CHEBI:17544"/>
        <dbReference type="ChEBI" id="CHEBI:30616"/>
        <dbReference type="ChEBI" id="CHEBI:33019"/>
        <dbReference type="ChEBI" id="CHEBI:57926"/>
        <dbReference type="ChEBI" id="CHEBI:73682"/>
        <dbReference type="EC" id="2.7.7.87"/>
    </reaction>
</comment>
<dbReference type="InterPro" id="IPR006070">
    <property type="entry name" value="Sua5-like_dom"/>
</dbReference>
<proteinExistence type="inferred from homology"/>
<feature type="domain" description="YrdC-like" evidence="2">
    <location>
        <begin position="3"/>
        <end position="185"/>
    </location>
</feature>
<evidence type="ECO:0000259" key="2">
    <source>
        <dbReference type="PROSITE" id="PS51163"/>
    </source>
</evidence>
<keyword evidence="1" id="KW-0819">tRNA processing</keyword>
<keyword evidence="1" id="KW-0067">ATP-binding</keyword>
<gene>
    <name evidence="1" type="primary">tsaC</name>
    <name evidence="3" type="ORF">KTN04_10490</name>
</gene>